<dbReference type="Pfam" id="PF17919">
    <property type="entry name" value="RT_RNaseH_2"/>
    <property type="match status" value="1"/>
</dbReference>
<dbReference type="Proteomes" id="UP000693946">
    <property type="component" value="Linkage Group LG19"/>
</dbReference>
<sequence length="286" mass="32161">MGREAEAIYDSFVFDDTEEEDDGDEAERGRPELDYDVVTAKFSDQFVPKRNVIYDRACFHKRAQVDMNWHSTIPLDAASQKLTTFITPMGRICFRHLPFGYTSAPEIFQRQMSMLLKDHDGVVVTIKDSGLKLNKAKCHFGKTEIQYFGHISAEGMRPDRDKVKAITQMPSPTSVTELKQILGLVNYVGKFLPGLSYELHPITPLLRRESEWLWSGAQEEAFEKVKTMLVSAPALAYYDVNHNTVISADASSYGLGAASLQEHEGELKPVAFCSHTKGVSCRRVGM</sequence>
<keyword evidence="4" id="KW-1185">Reference proteome</keyword>
<accession>A0AAV6RGU0</accession>
<feature type="domain" description="Reverse transcriptase/retrotransposon-derived protein RNase H-like" evidence="2">
    <location>
        <begin position="214"/>
        <end position="276"/>
    </location>
</feature>
<dbReference type="EMBL" id="JAGKHQ010000011">
    <property type="protein sequence ID" value="KAG7504468.1"/>
    <property type="molecule type" value="Genomic_DNA"/>
</dbReference>
<name>A0AAV6RGU0_SOLSE</name>
<evidence type="ECO:0000313" key="4">
    <source>
        <dbReference type="Proteomes" id="UP000693946"/>
    </source>
</evidence>
<dbReference type="InterPro" id="IPR041577">
    <property type="entry name" value="RT_RNaseH_2"/>
</dbReference>
<dbReference type="PANTHER" id="PTHR37984:SF5">
    <property type="entry name" value="PROTEIN NYNRIN-LIKE"/>
    <property type="match status" value="1"/>
</dbReference>
<dbReference type="InterPro" id="IPR050951">
    <property type="entry name" value="Retrovirus_Pol_polyprotein"/>
</dbReference>
<evidence type="ECO:0000313" key="3">
    <source>
        <dbReference type="EMBL" id="KAG7504468.1"/>
    </source>
</evidence>
<comment type="caution">
    <text evidence="3">The sequence shown here is derived from an EMBL/GenBank/DDBJ whole genome shotgun (WGS) entry which is preliminary data.</text>
</comment>
<dbReference type="FunFam" id="3.30.70.270:FF:000026">
    <property type="entry name" value="Transposon Ty3-G Gag-Pol polyprotein"/>
    <property type="match status" value="1"/>
</dbReference>
<organism evidence="3 4">
    <name type="scientific">Solea senegalensis</name>
    <name type="common">Senegalese sole</name>
    <dbReference type="NCBI Taxonomy" id="28829"/>
    <lineage>
        <taxon>Eukaryota</taxon>
        <taxon>Metazoa</taxon>
        <taxon>Chordata</taxon>
        <taxon>Craniata</taxon>
        <taxon>Vertebrata</taxon>
        <taxon>Euteleostomi</taxon>
        <taxon>Actinopterygii</taxon>
        <taxon>Neopterygii</taxon>
        <taxon>Teleostei</taxon>
        <taxon>Neoteleostei</taxon>
        <taxon>Acanthomorphata</taxon>
        <taxon>Carangaria</taxon>
        <taxon>Pleuronectiformes</taxon>
        <taxon>Pleuronectoidei</taxon>
        <taxon>Soleidae</taxon>
        <taxon>Solea</taxon>
    </lineage>
</organism>
<evidence type="ECO:0000259" key="2">
    <source>
        <dbReference type="Pfam" id="PF17919"/>
    </source>
</evidence>
<dbReference type="PANTHER" id="PTHR37984">
    <property type="entry name" value="PROTEIN CBG26694"/>
    <property type="match status" value="1"/>
</dbReference>
<evidence type="ECO:0000256" key="1">
    <source>
        <dbReference type="ARBA" id="ARBA00023268"/>
    </source>
</evidence>
<keyword evidence="1" id="KW-0511">Multifunctional enzyme</keyword>
<protein>
    <recommendedName>
        <fullName evidence="2">Reverse transcriptase/retrotransposon-derived protein RNase H-like domain-containing protein</fullName>
    </recommendedName>
</protein>
<gene>
    <name evidence="3" type="ORF">JOB18_009516</name>
</gene>
<reference evidence="3 4" key="1">
    <citation type="journal article" date="2021" name="Sci. Rep.">
        <title>Chromosome anchoring in Senegalese sole (Solea senegalensis) reveals sex-associated markers and genome rearrangements in flatfish.</title>
        <authorList>
            <person name="Guerrero-Cozar I."/>
            <person name="Gomez-Garrido J."/>
            <person name="Berbel C."/>
            <person name="Martinez-Blanch J.F."/>
            <person name="Alioto T."/>
            <person name="Claros M.G."/>
            <person name="Gagnaire P.A."/>
            <person name="Manchado M."/>
        </authorList>
    </citation>
    <scope>NUCLEOTIDE SEQUENCE [LARGE SCALE GENOMIC DNA]</scope>
    <source>
        <strain evidence="3">Sse05_10M</strain>
    </source>
</reference>
<proteinExistence type="predicted"/>
<dbReference type="GO" id="GO:0003824">
    <property type="term" value="F:catalytic activity"/>
    <property type="evidence" value="ECO:0007669"/>
    <property type="project" value="UniProtKB-KW"/>
</dbReference>
<dbReference type="AlphaFoldDB" id="A0AAV6RGU0"/>